<evidence type="ECO:0000256" key="5">
    <source>
        <dbReference type="ARBA" id="ARBA00023015"/>
    </source>
</evidence>
<dbReference type="PANTHER" id="PTHR28580">
    <property type="entry name" value="GENERAL TRANSCRIPTION FACTOR IIH SUBUNIT 5"/>
    <property type="match status" value="1"/>
</dbReference>
<dbReference type="PANTHER" id="PTHR28580:SF1">
    <property type="entry name" value="GENERAL TRANSCRIPTION FACTOR IIH SUBUNIT 5"/>
    <property type="match status" value="1"/>
</dbReference>
<dbReference type="Proteomes" id="UP000094385">
    <property type="component" value="Unassembled WGS sequence"/>
</dbReference>
<keyword evidence="5 9" id="KW-0805">Transcription regulation</keyword>
<dbReference type="SMART" id="SM01395">
    <property type="entry name" value="Tbf5"/>
    <property type="match status" value="1"/>
</dbReference>
<evidence type="ECO:0000256" key="7">
    <source>
        <dbReference type="ARBA" id="ARBA00023204"/>
    </source>
</evidence>
<evidence type="ECO:0000313" key="11">
    <source>
        <dbReference type="Proteomes" id="UP000094385"/>
    </source>
</evidence>
<comment type="function">
    <text evidence="9">In NER, TFIIH acts by opening DNA around the lesion to allow the excision of the damaged oligonucleotide and its replacement by a new DNA fragment. In transcription, TFIIH has an essential role in transcription initiation. When the pre-initiation complex (PIC) has been established, TFIIH is required for promoter opening and promoter escape.</text>
</comment>
<evidence type="ECO:0000256" key="6">
    <source>
        <dbReference type="ARBA" id="ARBA00023163"/>
    </source>
</evidence>
<accession>A0A1E3Q2P3</accession>
<comment type="similarity">
    <text evidence="2 9">Belongs to the TFB5 family.</text>
</comment>
<proteinExistence type="inferred from homology"/>
<reference evidence="10 11" key="1">
    <citation type="journal article" date="2016" name="Proc. Natl. Acad. Sci. U.S.A.">
        <title>Comparative genomics of biotechnologically important yeasts.</title>
        <authorList>
            <person name="Riley R."/>
            <person name="Haridas S."/>
            <person name="Wolfe K.H."/>
            <person name="Lopes M.R."/>
            <person name="Hittinger C.T."/>
            <person name="Goeker M."/>
            <person name="Salamov A.A."/>
            <person name="Wisecaver J.H."/>
            <person name="Long T.M."/>
            <person name="Calvey C.H."/>
            <person name="Aerts A.L."/>
            <person name="Barry K.W."/>
            <person name="Choi C."/>
            <person name="Clum A."/>
            <person name="Coughlan A.Y."/>
            <person name="Deshpande S."/>
            <person name="Douglass A.P."/>
            <person name="Hanson S.J."/>
            <person name="Klenk H.-P."/>
            <person name="LaButti K.M."/>
            <person name="Lapidus A."/>
            <person name="Lindquist E.A."/>
            <person name="Lipzen A.M."/>
            <person name="Meier-Kolthoff J.P."/>
            <person name="Ohm R.A."/>
            <person name="Otillar R.P."/>
            <person name="Pangilinan J.L."/>
            <person name="Peng Y."/>
            <person name="Rokas A."/>
            <person name="Rosa C.A."/>
            <person name="Scheuner C."/>
            <person name="Sibirny A.A."/>
            <person name="Slot J.C."/>
            <person name="Stielow J.B."/>
            <person name="Sun H."/>
            <person name="Kurtzman C.P."/>
            <person name="Blackwell M."/>
            <person name="Grigoriev I.V."/>
            <person name="Jeffries T.W."/>
        </authorList>
    </citation>
    <scope>NUCLEOTIDE SEQUENCE [LARGE SCALE GENOMIC DNA]</scope>
    <source>
        <strain evidence="10 11">NRRL Y-11557</strain>
    </source>
</reference>
<evidence type="ECO:0000256" key="1">
    <source>
        <dbReference type="ARBA" id="ARBA00004123"/>
    </source>
</evidence>
<evidence type="ECO:0000256" key="3">
    <source>
        <dbReference type="ARBA" id="ARBA00021274"/>
    </source>
</evidence>
<keyword evidence="11" id="KW-1185">Reference proteome</keyword>
<keyword evidence="7 9" id="KW-0234">DNA repair</keyword>
<dbReference type="EMBL" id="KV454296">
    <property type="protein sequence ID" value="ODQ71880.1"/>
    <property type="molecule type" value="Genomic_DNA"/>
</dbReference>
<name>A0A1E3Q2P3_LIPST</name>
<evidence type="ECO:0000256" key="8">
    <source>
        <dbReference type="ARBA" id="ARBA00023242"/>
    </source>
</evidence>
<dbReference type="AlphaFoldDB" id="A0A1E3Q2P3"/>
<dbReference type="GO" id="GO:0006367">
    <property type="term" value="P:transcription initiation at RNA polymerase II promoter"/>
    <property type="evidence" value="ECO:0007669"/>
    <property type="project" value="UniProtKB-UniRule"/>
</dbReference>
<dbReference type="GO" id="GO:0000439">
    <property type="term" value="C:transcription factor TFIIH core complex"/>
    <property type="evidence" value="ECO:0007669"/>
    <property type="project" value="UniProtKB-UniRule"/>
</dbReference>
<dbReference type="Gene3D" id="3.30.70.1220">
    <property type="entry name" value="TFB5-like"/>
    <property type="match status" value="1"/>
</dbReference>
<evidence type="ECO:0000313" key="10">
    <source>
        <dbReference type="EMBL" id="ODQ71880.1"/>
    </source>
</evidence>
<dbReference type="Pfam" id="PF06331">
    <property type="entry name" value="Tfb5"/>
    <property type="match status" value="1"/>
</dbReference>
<sequence length="74" mass="8433">MPRAVKGVLVECDPSIKALIISLDSKNHNIVLADLDDEHLVIEERMVEHVKRELDSQLAENTFKPAELDDIQRK</sequence>
<dbReference type="GO" id="GO:0005675">
    <property type="term" value="C:transcription factor TFIIH holo complex"/>
    <property type="evidence" value="ECO:0007669"/>
    <property type="project" value="TreeGrafter"/>
</dbReference>
<keyword evidence="6 9" id="KW-0804">Transcription</keyword>
<comment type="subunit">
    <text evidence="9">Component of the 7-subunit TFIIH core complex.</text>
</comment>
<protein>
    <recommendedName>
        <fullName evidence="3 9">General transcription and DNA repair factor IIH subunit TFB5</fullName>
    </recommendedName>
</protein>
<evidence type="ECO:0000256" key="9">
    <source>
        <dbReference type="RuleBase" id="RU368032"/>
    </source>
</evidence>
<dbReference type="SUPFAM" id="SSF142897">
    <property type="entry name" value="TFB5-like"/>
    <property type="match status" value="1"/>
</dbReference>
<dbReference type="InterPro" id="IPR035935">
    <property type="entry name" value="TFB5-like_sf"/>
</dbReference>
<dbReference type="STRING" id="675824.A0A1E3Q2P3"/>
<keyword evidence="8 9" id="KW-0539">Nucleus</keyword>
<gene>
    <name evidence="10" type="ORF">LIPSTDRAFT_4253</name>
</gene>
<comment type="subcellular location">
    <subcellularLocation>
        <location evidence="1 9">Nucleus</location>
    </subcellularLocation>
</comment>
<evidence type="ECO:0000256" key="4">
    <source>
        <dbReference type="ARBA" id="ARBA00022763"/>
    </source>
</evidence>
<evidence type="ECO:0000256" key="2">
    <source>
        <dbReference type="ARBA" id="ARBA00007470"/>
    </source>
</evidence>
<organism evidence="10 11">
    <name type="scientific">Lipomyces starkeyi NRRL Y-11557</name>
    <dbReference type="NCBI Taxonomy" id="675824"/>
    <lineage>
        <taxon>Eukaryota</taxon>
        <taxon>Fungi</taxon>
        <taxon>Dikarya</taxon>
        <taxon>Ascomycota</taxon>
        <taxon>Saccharomycotina</taxon>
        <taxon>Lipomycetes</taxon>
        <taxon>Lipomycetales</taxon>
        <taxon>Lipomycetaceae</taxon>
        <taxon>Lipomyces</taxon>
    </lineage>
</organism>
<dbReference type="GO" id="GO:0006294">
    <property type="term" value="P:nucleotide-excision repair, preincision complex assembly"/>
    <property type="evidence" value="ECO:0007669"/>
    <property type="project" value="TreeGrafter"/>
</dbReference>
<dbReference type="InterPro" id="IPR009400">
    <property type="entry name" value="TFIIH_TTDA/Tfb5"/>
</dbReference>
<dbReference type="FunFam" id="3.30.70.1220:FF:000002">
    <property type="entry name" value="RNA polymerase II transcription factor B subunit 5"/>
    <property type="match status" value="1"/>
</dbReference>
<keyword evidence="4 9" id="KW-0227">DNA damage</keyword>
<dbReference type="OrthoDB" id="354at2759"/>